<evidence type="ECO:0000256" key="3">
    <source>
        <dbReference type="ARBA" id="ARBA00012587"/>
    </source>
</evidence>
<dbReference type="EC" id="4.2.2.n1" evidence="3"/>
<dbReference type="GO" id="GO:0000270">
    <property type="term" value="P:peptidoglycan metabolic process"/>
    <property type="evidence" value="ECO:0007669"/>
    <property type="project" value="InterPro"/>
</dbReference>
<comment type="similarity">
    <text evidence="2">Belongs to the transglycosylase Slt family.</text>
</comment>
<dbReference type="RefSeq" id="WP_016856693.1">
    <property type="nucleotide sequence ID" value="NZ_CP016303.1"/>
</dbReference>
<sequence>MKVKTIFLAAVFLASCQSVKYQKQAENPIQNSTDVSTEKTMMTQNVNQGLTVKKSEADFKSDTQDIQNVEQKNLWSFVKDQLNEPIEDNERIREQKEKLLKTKQHFYNMALNAEPYMYLIAEEIQKRNMPMKLVLLPIVESNFNPAAISSAKAAGLWQMLSGTAKYYGVKQNEWYDGRHDVLASTHAALDLMQNLNRKFNGDWLLTIAAYNCGEYCVLRQIKANKAQGKPTHFWALSLPRETSLYIPKMLALSDIIKNSEKYGVKLPISDESRGLIVVNLDHPMKLTQAAEMSGLPLSKFKLYNFGYKHSSTPLSGPHYFMVPQSHAQQFKIALKTKKKSMEDATLLANHKNDDMPSVFYKVAAGDTLSGIAQRMNIKVHDVKNWNQLEDLNFLKIGQVLQLTNEVNYLNG</sequence>
<dbReference type="SUPFAM" id="SSF53955">
    <property type="entry name" value="Lysozyme-like"/>
    <property type="match status" value="1"/>
</dbReference>
<dbReference type="CDD" id="cd16894">
    <property type="entry name" value="MltD-like"/>
    <property type="match status" value="1"/>
</dbReference>
<dbReference type="CDD" id="cd00118">
    <property type="entry name" value="LysM"/>
    <property type="match status" value="1"/>
</dbReference>
<gene>
    <name evidence="6" type="primary">mltD</name>
    <name evidence="6" type="ORF">BA171_01475</name>
</gene>
<evidence type="ECO:0000256" key="4">
    <source>
        <dbReference type="ARBA" id="ARBA00023239"/>
    </source>
</evidence>
<dbReference type="PROSITE" id="PS51257">
    <property type="entry name" value="PROKAR_LIPOPROTEIN"/>
    <property type="match status" value="1"/>
</dbReference>
<dbReference type="EMBL" id="CP016303">
    <property type="protein sequence ID" value="ASX25849.1"/>
    <property type="molecule type" value="Genomic_DNA"/>
</dbReference>
<protein>
    <recommendedName>
        <fullName evidence="3">peptidoglycan lytic exotransglycosylase</fullName>
        <ecNumber evidence="3">4.2.2.n1</ecNumber>
    </recommendedName>
</protein>
<dbReference type="Gene3D" id="1.10.530.10">
    <property type="match status" value="1"/>
</dbReference>
<dbReference type="SMART" id="SM00257">
    <property type="entry name" value="LysM"/>
    <property type="match status" value="1"/>
</dbReference>
<dbReference type="Gene3D" id="3.10.350.10">
    <property type="entry name" value="LysM domain"/>
    <property type="match status" value="1"/>
</dbReference>
<dbReference type="SUPFAM" id="SSF54106">
    <property type="entry name" value="LysM domain"/>
    <property type="match status" value="1"/>
</dbReference>
<dbReference type="PANTHER" id="PTHR37423:SF2">
    <property type="entry name" value="MEMBRANE-BOUND LYTIC MUREIN TRANSGLYCOSYLASE C"/>
    <property type="match status" value="1"/>
</dbReference>
<evidence type="ECO:0000256" key="1">
    <source>
        <dbReference type="ARBA" id="ARBA00001420"/>
    </source>
</evidence>
<dbReference type="Pfam" id="PF01464">
    <property type="entry name" value="SLT"/>
    <property type="match status" value="1"/>
</dbReference>
<dbReference type="InterPro" id="IPR008258">
    <property type="entry name" value="Transglycosylase_SLT_dom_1"/>
</dbReference>
<keyword evidence="5" id="KW-0961">Cell wall biogenesis/degradation</keyword>
<evidence type="ECO:0000256" key="5">
    <source>
        <dbReference type="ARBA" id="ARBA00023316"/>
    </source>
</evidence>
<dbReference type="InterPro" id="IPR018392">
    <property type="entry name" value="LysM"/>
</dbReference>
<proteinExistence type="inferred from homology"/>
<comment type="catalytic activity">
    <reaction evidence="1">
        <text>Exolytic cleavage of the (1-&gt;4)-beta-glycosidic linkage between N-acetylmuramic acid (MurNAc) and N-acetylglucosamine (GlcNAc) residues in peptidoglycan, from either the reducing or the non-reducing ends of the peptidoglycan chains, with concomitant formation of a 1,6-anhydrobond in the MurNAc residue.</text>
        <dbReference type="EC" id="4.2.2.n1"/>
    </reaction>
</comment>
<dbReference type="InterPro" id="IPR023346">
    <property type="entry name" value="Lysozyme-like_dom_sf"/>
</dbReference>
<dbReference type="Proteomes" id="UP000216438">
    <property type="component" value="Chromosome"/>
</dbReference>
<evidence type="ECO:0000313" key="7">
    <source>
        <dbReference type="Proteomes" id="UP000216438"/>
    </source>
</evidence>
<dbReference type="OrthoDB" id="9815002at2"/>
<reference evidence="7" key="1">
    <citation type="submission" date="2016-06" db="EMBL/GenBank/DDBJ databases">
        <authorList>
            <person name="Chen W."/>
            <person name="Hasegawa D.K."/>
        </authorList>
    </citation>
    <scope>NUCLEOTIDE SEQUENCE [LARGE SCALE GENOMIC DNA]</scope>
    <source>
        <strain evidence="7">MEAM1</strain>
    </source>
</reference>
<evidence type="ECO:0000256" key="2">
    <source>
        <dbReference type="ARBA" id="ARBA00007734"/>
    </source>
</evidence>
<dbReference type="AlphaFoldDB" id="A0A249DWV1"/>
<dbReference type="GO" id="GO:0071555">
    <property type="term" value="P:cell wall organization"/>
    <property type="evidence" value="ECO:0007669"/>
    <property type="project" value="UniProtKB-KW"/>
</dbReference>
<organism evidence="6 7">
    <name type="scientific">Candidatus Hamiltonella defensa</name>
    <name type="common">Bemisia tabaci</name>
    <dbReference type="NCBI Taxonomy" id="672795"/>
    <lineage>
        <taxon>Bacteria</taxon>
        <taxon>Pseudomonadati</taxon>
        <taxon>Pseudomonadota</taxon>
        <taxon>Gammaproteobacteria</taxon>
        <taxon>Enterobacterales</taxon>
        <taxon>Enterobacteriaceae</taxon>
        <taxon>aphid secondary symbionts</taxon>
        <taxon>Candidatus Williamhamiltonella</taxon>
    </lineage>
</organism>
<accession>A0A249DWV1</accession>
<dbReference type="PANTHER" id="PTHR37423">
    <property type="entry name" value="SOLUBLE LYTIC MUREIN TRANSGLYCOSYLASE-RELATED"/>
    <property type="match status" value="1"/>
</dbReference>
<dbReference type="InterPro" id="IPR036779">
    <property type="entry name" value="LysM_dom_sf"/>
</dbReference>
<name>A0A249DWV1_9ENTR</name>
<dbReference type="Pfam" id="PF01476">
    <property type="entry name" value="LysM"/>
    <property type="match status" value="1"/>
</dbReference>
<dbReference type="GO" id="GO:0008933">
    <property type="term" value="F:peptidoglycan lytic transglycosylase activity"/>
    <property type="evidence" value="ECO:0007669"/>
    <property type="project" value="InterPro"/>
</dbReference>
<reference evidence="6 7" key="2">
    <citation type="submission" date="2017-09" db="EMBL/GenBank/DDBJ databases">
        <title>The genome of whitefly Bemisia tabaci, a global crop pest, provides novel insights into virus transmission, host adaptation and insecticide resistance.</title>
        <authorList>
            <person name="Kaur N."/>
            <person name="Kliot A."/>
            <person name="Pinheiro P.V."/>
            <person name="Luan J."/>
            <person name="Zheng Y."/>
            <person name="Liu W."/>
            <person name="Sun H."/>
            <person name="Yang X."/>
            <person name="Xu Y."/>
            <person name="Luo Y."/>
            <person name="Kruse A."/>
            <person name="Fisher T.W."/>
            <person name="Nelson D.R."/>
            <person name="Elimelech M."/>
            <person name="MacCoss M."/>
            <person name="Johnson R."/>
            <person name="Cohen E."/>
            <person name="Hunter W.B."/>
            <person name="Brown J.K."/>
            <person name="Jander G."/>
            <person name="Cilia M."/>
            <person name="Douglas A.E."/>
            <person name="Ghanim M."/>
            <person name="Simmons A.M."/>
            <person name="Wintermantel W.M."/>
            <person name="Ling K.-S."/>
            <person name="Fei Z."/>
        </authorList>
    </citation>
    <scope>NUCLEOTIDE SEQUENCE [LARGE SCALE GENOMIC DNA]</scope>
    <source>
        <strain evidence="6 7">MEAM1</strain>
    </source>
</reference>
<dbReference type="PROSITE" id="PS51782">
    <property type="entry name" value="LYSM"/>
    <property type="match status" value="1"/>
</dbReference>
<dbReference type="GO" id="GO:0016020">
    <property type="term" value="C:membrane"/>
    <property type="evidence" value="ECO:0007669"/>
    <property type="project" value="InterPro"/>
</dbReference>
<keyword evidence="4" id="KW-0456">Lyase</keyword>
<dbReference type="FunFam" id="1.10.530.10:FF:000004">
    <property type="entry name" value="Membrane-bound lytic murein transglycosylase D"/>
    <property type="match status" value="1"/>
</dbReference>
<evidence type="ECO:0000313" key="6">
    <source>
        <dbReference type="EMBL" id="ASX25849.1"/>
    </source>
</evidence>
<dbReference type="InterPro" id="IPR000189">
    <property type="entry name" value="Transglyc_AS"/>
</dbReference>
<dbReference type="PROSITE" id="PS00922">
    <property type="entry name" value="TRANSGLYCOSYLASE"/>
    <property type="match status" value="1"/>
</dbReference>